<dbReference type="PANTHER" id="PTHR35565:SF1">
    <property type="entry name" value="TYPE VI SECRETION SYSTEM CONTRACTILE SHEATH LARGE SUBUNIT"/>
    <property type="match status" value="1"/>
</dbReference>
<organism evidence="3 4">
    <name type="scientific">Vibrio brasiliensis LMG 20546</name>
    <dbReference type="NCBI Taxonomy" id="945543"/>
    <lineage>
        <taxon>Bacteria</taxon>
        <taxon>Pseudomonadati</taxon>
        <taxon>Pseudomonadota</taxon>
        <taxon>Gammaproteobacteria</taxon>
        <taxon>Vibrionales</taxon>
        <taxon>Vibrionaceae</taxon>
        <taxon>Vibrio</taxon>
        <taxon>Vibrio oreintalis group</taxon>
    </lineage>
</organism>
<feature type="domain" description="TssC1 C-terminal" evidence="2">
    <location>
        <begin position="351"/>
        <end position="460"/>
    </location>
</feature>
<dbReference type="Pfam" id="PF18945">
    <property type="entry name" value="VipB_2"/>
    <property type="match status" value="1"/>
</dbReference>
<dbReference type="OrthoDB" id="9764000at2"/>
<dbReference type="eggNOG" id="COG3517">
    <property type="taxonomic scope" value="Bacteria"/>
</dbReference>
<evidence type="ECO:0000313" key="4">
    <source>
        <dbReference type="Proteomes" id="UP000004371"/>
    </source>
</evidence>
<comment type="caution">
    <text evidence="3">The sequence shown here is derived from an EMBL/GenBank/DDBJ whole genome shotgun (WGS) entry which is preliminary data.</text>
</comment>
<evidence type="ECO:0000259" key="1">
    <source>
        <dbReference type="Pfam" id="PF05943"/>
    </source>
</evidence>
<evidence type="ECO:0000313" key="3">
    <source>
        <dbReference type="EMBL" id="EGA67588.1"/>
    </source>
</evidence>
<dbReference type="Pfam" id="PF05943">
    <property type="entry name" value="VipB"/>
    <property type="match status" value="1"/>
</dbReference>
<dbReference type="STRING" id="945543.VIBR0546_13157"/>
<name>E8LPC6_9VIBR</name>
<accession>E8LPC6</accession>
<evidence type="ECO:0008006" key="5">
    <source>
        <dbReference type="Google" id="ProtNLM"/>
    </source>
</evidence>
<reference evidence="3 4" key="1">
    <citation type="journal article" date="2012" name="Int. J. Syst. Evol. Microbiol.">
        <title>Vibrio caribbeanicus sp. nov., isolated from the marine sponge Scleritoderma cyanea.</title>
        <authorList>
            <person name="Hoffmann M."/>
            <person name="Monday S.R."/>
            <person name="Allard M.W."/>
            <person name="Strain E.A."/>
            <person name="Whittaker P."/>
            <person name="Naum M."/>
            <person name="McCarthy P.J."/>
            <person name="Lopez J.V."/>
            <person name="Fischer M."/>
            <person name="Brown E.W."/>
        </authorList>
    </citation>
    <scope>NUCLEOTIDE SEQUENCE [LARGE SCALE GENOMIC DNA]</scope>
    <source>
        <strain evidence="3 4">LMG 20546</strain>
    </source>
</reference>
<gene>
    <name evidence="3" type="ORF">VIBR0546_13157</name>
</gene>
<proteinExistence type="predicted"/>
<dbReference type="InterPro" id="IPR044032">
    <property type="entry name" value="TssC1_C"/>
</dbReference>
<dbReference type="InterPro" id="IPR044031">
    <property type="entry name" value="TssC1_N"/>
</dbReference>
<dbReference type="AlphaFoldDB" id="E8LPC6"/>
<sequence>MNLNFDSQWQRNFAGLDTTDNDFLKESLSLLSEIAPQALNSKASLISFVSQMIHQLDDGISKQLDEILHHDDFETLHGSWLGLEGLATLPVNKQRTKLKLLDMDWSEVSSDVNQAYTIKGSELYNKIGNKELNTLGGHPFGCMIFSHKVSLDMDFDADYDDLFTLELLSKLGEVTLCPMLFSPDKQFFVESSADWLSDTNRIEKILSGGDYQPWQDLRSKVSSKFLGLVMPSIRMRSRYQNAKVGFIYNEAGQGLWGNAAFAFAATIMREHHRVNWFGFLKSRWNDKAQGALVNVEQSTSRFLSRPETDVVLFGQISSFYAQNGFIPLTKSALSDKFYFNGNNSIWQSGETDNEKVLTQIQTSLMSCRIAHYLKVQVREMIGSFNTAAECELFLTHWIEKFSSNVAFANEETLSKYPLSFAKINVTESTHQTGSFACTLRMVPQYQYDHFSGEVVLTTELDEVA</sequence>
<dbReference type="PANTHER" id="PTHR35565">
    <property type="entry name" value="CYTOPLASMIC PROTEIN-RELATED"/>
    <property type="match status" value="1"/>
</dbReference>
<feature type="domain" description="TssC1 N-terminal" evidence="1">
    <location>
        <begin position="51"/>
        <end position="345"/>
    </location>
</feature>
<evidence type="ECO:0000259" key="2">
    <source>
        <dbReference type="Pfam" id="PF18945"/>
    </source>
</evidence>
<keyword evidence="4" id="KW-1185">Reference proteome</keyword>
<dbReference type="RefSeq" id="WP_006877688.1">
    <property type="nucleotide sequence ID" value="NZ_AEVS01000008.1"/>
</dbReference>
<protein>
    <recommendedName>
        <fullName evidence="5">Type VI secretion system contractile sheath large subunit</fullName>
    </recommendedName>
</protein>
<dbReference type="InterPro" id="IPR010269">
    <property type="entry name" value="T6SS_TssC-like"/>
</dbReference>
<dbReference type="Proteomes" id="UP000004371">
    <property type="component" value="Unassembled WGS sequence"/>
</dbReference>
<dbReference type="EMBL" id="AEVS01000008">
    <property type="protein sequence ID" value="EGA67588.1"/>
    <property type="molecule type" value="Genomic_DNA"/>
</dbReference>